<name>A0AAD4KEF1_9EURO</name>
<dbReference type="Pfam" id="PF04082">
    <property type="entry name" value="Fungal_trans"/>
    <property type="match status" value="1"/>
</dbReference>
<dbReference type="AlphaFoldDB" id="A0AAD4KEF1"/>
<dbReference type="CDD" id="cd12148">
    <property type="entry name" value="fungal_TF_MHR"/>
    <property type="match status" value="1"/>
</dbReference>
<dbReference type="Gene3D" id="4.10.240.10">
    <property type="entry name" value="Zn(2)-C6 fungal-type DNA-binding domain"/>
    <property type="match status" value="1"/>
</dbReference>
<evidence type="ECO:0000256" key="8">
    <source>
        <dbReference type="SAM" id="MobiDB-lite"/>
    </source>
</evidence>
<dbReference type="InterPro" id="IPR036864">
    <property type="entry name" value="Zn2-C6_fun-type_DNA-bd_sf"/>
</dbReference>
<evidence type="ECO:0000313" key="10">
    <source>
        <dbReference type="EMBL" id="KAH8690287.1"/>
    </source>
</evidence>
<dbReference type="PROSITE" id="PS50048">
    <property type="entry name" value="ZN2_CY6_FUNGAL_2"/>
    <property type="match status" value="1"/>
</dbReference>
<dbReference type="GeneID" id="70247778"/>
<dbReference type="GO" id="GO:0005634">
    <property type="term" value="C:nucleus"/>
    <property type="evidence" value="ECO:0007669"/>
    <property type="project" value="UniProtKB-SubCell"/>
</dbReference>
<dbReference type="EMBL" id="JAJTJA010000014">
    <property type="protein sequence ID" value="KAH8690287.1"/>
    <property type="molecule type" value="Genomic_DNA"/>
</dbReference>
<dbReference type="SMART" id="SM00066">
    <property type="entry name" value="GAL4"/>
    <property type="match status" value="1"/>
</dbReference>
<keyword evidence="5" id="KW-0238">DNA-binding</keyword>
<dbReference type="GO" id="GO:0006351">
    <property type="term" value="P:DNA-templated transcription"/>
    <property type="evidence" value="ECO:0007669"/>
    <property type="project" value="InterPro"/>
</dbReference>
<evidence type="ECO:0000313" key="11">
    <source>
        <dbReference type="Proteomes" id="UP001201262"/>
    </source>
</evidence>
<sequence>MQPEQKLSVTQWNNPCDSCSIRRVKCDRQSPCKACKSRSQLCTYFKVRKKPGPKGPRPLTSNKIRELQQKQQQQQRHRNAIHTSPTHPPPLAPTSGEPASLASSPMVPLAAYCATLDLFRARLYSVWPIVSIDELKARMTSPDIEADPSSHALAAATCAATLAQLKVPHAGFNENLRPVSAEGFAKECLMVRANVSSCPEPSLASLITSIFLHMFYANTGHITAATLSLREAIAYADITSLSTDITSDKYDQTERELRSRIYWILFVTERTYCMQHGLPLTLQKTTYIPSNQEGESNIEGHAALYLLARLFVHIQPPLLQMHSNLLEITPAAYSATHILDVQSQIEPLSVKPTCVSESQCVDILTTSAWLRSLLWQYSAAHFMLSSTAKNEPLSLDYPFVIARDFLQSLSGISIESIKTHGYGMEIKLLQIANSLLDVIACVPDPRQRQLCCRDPLDAVSGIERLLLTVGGAQSPRFSILQERLSQIYPQLDMPKSIDFTFEKGSYAPSRGSVSSSSEVDNSECSIVAKTAVHVSVQQQSPLFPDIKGSSTSDWPLEQRMLSKYDGFCEHRIVDLDS</sequence>
<evidence type="ECO:0000256" key="2">
    <source>
        <dbReference type="ARBA" id="ARBA00022723"/>
    </source>
</evidence>
<evidence type="ECO:0000256" key="3">
    <source>
        <dbReference type="ARBA" id="ARBA00022833"/>
    </source>
</evidence>
<keyword evidence="2" id="KW-0479">Metal-binding</keyword>
<feature type="domain" description="Zn(2)-C6 fungal-type" evidence="9">
    <location>
        <begin position="15"/>
        <end position="44"/>
    </location>
</feature>
<comment type="caution">
    <text evidence="10">The sequence shown here is derived from an EMBL/GenBank/DDBJ whole genome shotgun (WGS) entry which is preliminary data.</text>
</comment>
<comment type="subcellular location">
    <subcellularLocation>
        <location evidence="1">Nucleus</location>
    </subcellularLocation>
</comment>
<evidence type="ECO:0000256" key="4">
    <source>
        <dbReference type="ARBA" id="ARBA00023015"/>
    </source>
</evidence>
<dbReference type="GO" id="GO:0000981">
    <property type="term" value="F:DNA-binding transcription factor activity, RNA polymerase II-specific"/>
    <property type="evidence" value="ECO:0007669"/>
    <property type="project" value="InterPro"/>
</dbReference>
<dbReference type="GO" id="GO:0003677">
    <property type="term" value="F:DNA binding"/>
    <property type="evidence" value="ECO:0007669"/>
    <property type="project" value="UniProtKB-KW"/>
</dbReference>
<keyword evidence="3" id="KW-0862">Zinc</keyword>
<evidence type="ECO:0000256" key="1">
    <source>
        <dbReference type="ARBA" id="ARBA00004123"/>
    </source>
</evidence>
<evidence type="ECO:0000259" key="9">
    <source>
        <dbReference type="PROSITE" id="PS50048"/>
    </source>
</evidence>
<dbReference type="SUPFAM" id="SSF57701">
    <property type="entry name" value="Zn2/Cys6 DNA-binding domain"/>
    <property type="match status" value="1"/>
</dbReference>
<evidence type="ECO:0000256" key="7">
    <source>
        <dbReference type="ARBA" id="ARBA00023242"/>
    </source>
</evidence>
<keyword evidence="6" id="KW-0804">Transcription</keyword>
<dbReference type="InterPro" id="IPR007219">
    <property type="entry name" value="XnlR_reg_dom"/>
</dbReference>
<dbReference type="RefSeq" id="XP_046066570.1">
    <property type="nucleotide sequence ID" value="XM_046217491.1"/>
</dbReference>
<dbReference type="GO" id="GO:0008270">
    <property type="term" value="F:zinc ion binding"/>
    <property type="evidence" value="ECO:0007669"/>
    <property type="project" value="InterPro"/>
</dbReference>
<evidence type="ECO:0000256" key="6">
    <source>
        <dbReference type="ARBA" id="ARBA00023163"/>
    </source>
</evidence>
<dbReference type="InterPro" id="IPR001138">
    <property type="entry name" value="Zn2Cys6_DnaBD"/>
</dbReference>
<accession>A0AAD4KEF1</accession>
<dbReference type="Proteomes" id="UP001201262">
    <property type="component" value="Unassembled WGS sequence"/>
</dbReference>
<dbReference type="CDD" id="cd00067">
    <property type="entry name" value="GAL4"/>
    <property type="match status" value="1"/>
</dbReference>
<keyword evidence="11" id="KW-1185">Reference proteome</keyword>
<dbReference type="PROSITE" id="PS00463">
    <property type="entry name" value="ZN2_CY6_FUNGAL_1"/>
    <property type="match status" value="1"/>
</dbReference>
<proteinExistence type="predicted"/>
<organism evidence="10 11">
    <name type="scientific">Talaromyces proteolyticus</name>
    <dbReference type="NCBI Taxonomy" id="1131652"/>
    <lineage>
        <taxon>Eukaryota</taxon>
        <taxon>Fungi</taxon>
        <taxon>Dikarya</taxon>
        <taxon>Ascomycota</taxon>
        <taxon>Pezizomycotina</taxon>
        <taxon>Eurotiomycetes</taxon>
        <taxon>Eurotiomycetidae</taxon>
        <taxon>Eurotiales</taxon>
        <taxon>Trichocomaceae</taxon>
        <taxon>Talaromyces</taxon>
        <taxon>Talaromyces sect. Bacilispori</taxon>
    </lineage>
</organism>
<feature type="region of interest" description="Disordered" evidence="8">
    <location>
        <begin position="46"/>
        <end position="100"/>
    </location>
</feature>
<keyword evidence="4" id="KW-0805">Transcription regulation</keyword>
<dbReference type="PANTHER" id="PTHR31668">
    <property type="entry name" value="GLUCOSE TRANSPORT TRANSCRIPTION REGULATOR RGT1-RELATED-RELATED"/>
    <property type="match status" value="1"/>
</dbReference>
<keyword evidence="7" id="KW-0539">Nucleus</keyword>
<evidence type="ECO:0000256" key="5">
    <source>
        <dbReference type="ARBA" id="ARBA00023125"/>
    </source>
</evidence>
<protein>
    <recommendedName>
        <fullName evidence="9">Zn(2)-C6 fungal-type domain-containing protein</fullName>
    </recommendedName>
</protein>
<reference evidence="10" key="1">
    <citation type="submission" date="2021-12" db="EMBL/GenBank/DDBJ databases">
        <title>Convergent genome expansion in fungi linked to evolution of root-endophyte symbiosis.</title>
        <authorList>
            <consortium name="DOE Joint Genome Institute"/>
            <person name="Ke Y.-H."/>
            <person name="Bonito G."/>
            <person name="Liao H.-L."/>
            <person name="Looney B."/>
            <person name="Rojas-Flechas A."/>
            <person name="Nash J."/>
            <person name="Hameed K."/>
            <person name="Schadt C."/>
            <person name="Martin F."/>
            <person name="Crous P.W."/>
            <person name="Miettinen O."/>
            <person name="Magnuson J.K."/>
            <person name="Labbe J."/>
            <person name="Jacobson D."/>
            <person name="Doktycz M.J."/>
            <person name="Veneault-Fourrey C."/>
            <person name="Kuo A."/>
            <person name="Mondo S."/>
            <person name="Calhoun S."/>
            <person name="Riley R."/>
            <person name="Ohm R."/>
            <person name="LaButti K."/>
            <person name="Andreopoulos B."/>
            <person name="Pangilinan J."/>
            <person name="Nolan M."/>
            <person name="Tritt A."/>
            <person name="Clum A."/>
            <person name="Lipzen A."/>
            <person name="Daum C."/>
            <person name="Barry K."/>
            <person name="Grigoriev I.V."/>
            <person name="Vilgalys R."/>
        </authorList>
    </citation>
    <scope>NUCLEOTIDE SEQUENCE</scope>
    <source>
        <strain evidence="10">PMI_201</strain>
    </source>
</reference>
<dbReference type="InterPro" id="IPR050797">
    <property type="entry name" value="Carb_Metab_Trans_Reg"/>
</dbReference>
<dbReference type="PANTHER" id="PTHR31668:SF18">
    <property type="entry name" value="MALTOSE FERMENTATION REGULATORY PROTEIN MAL13-RELATED"/>
    <property type="match status" value="1"/>
</dbReference>
<gene>
    <name evidence="10" type="ORF">BGW36DRAFT_390521</name>
</gene>
<dbReference type="Pfam" id="PF00172">
    <property type="entry name" value="Zn_clus"/>
    <property type="match status" value="1"/>
</dbReference>